<dbReference type="EMBL" id="AP006878">
    <property type="protein sequence ID" value="BAD86322.1"/>
    <property type="molecule type" value="Genomic_DNA"/>
</dbReference>
<evidence type="ECO:0000313" key="1">
    <source>
        <dbReference type="EMBL" id="BAD86322.1"/>
    </source>
</evidence>
<sequence length="192" mass="21205">MRAYDPVTVAIPLAYRLEKIMLEKKSLPSGDEVKTILKELGLEELYSGKGLALLRNQDVVVLVFPRESLVIDVIPATGEVSDALEVIAYHDRKLNALILEVLPANDIEYEGNIGVEPAIISLESGELESAPVFGDFREEEDGIYLVIDKDTLQRWKESGKLDVCPICGGELSWRGKKAICLDCGYGVKVVEE</sequence>
<dbReference type="InterPro" id="IPR011011">
    <property type="entry name" value="Znf_FYVE_PHD"/>
</dbReference>
<organism evidence="1 2">
    <name type="scientific">Thermococcus kodakarensis (strain ATCC BAA-918 / JCM 12380 / KOD1)</name>
    <name type="common">Pyrococcus kodakaraensis (strain KOD1)</name>
    <dbReference type="NCBI Taxonomy" id="69014"/>
    <lineage>
        <taxon>Archaea</taxon>
        <taxon>Methanobacteriati</taxon>
        <taxon>Methanobacteriota</taxon>
        <taxon>Thermococci</taxon>
        <taxon>Thermococcales</taxon>
        <taxon>Thermococcaceae</taxon>
        <taxon>Thermococcus</taxon>
    </lineage>
</organism>
<dbReference type="STRING" id="69014.TK2133"/>
<dbReference type="KEGG" id="tko:TK2133"/>
<dbReference type="GeneID" id="78448669"/>
<keyword evidence="2" id="KW-1185">Reference proteome</keyword>
<accession>Q5JHF9</accession>
<dbReference type="SUPFAM" id="SSF57903">
    <property type="entry name" value="FYVE/PHD zinc finger"/>
    <property type="match status" value="1"/>
</dbReference>
<dbReference type="Proteomes" id="UP000000536">
    <property type="component" value="Chromosome"/>
</dbReference>
<dbReference type="RefSeq" id="WP_011251083.1">
    <property type="nucleotide sequence ID" value="NC_006624.1"/>
</dbReference>
<dbReference type="EnsemblBacteria" id="BAD86322">
    <property type="protein sequence ID" value="BAD86322"/>
    <property type="gene ID" value="TK2133"/>
</dbReference>
<gene>
    <name evidence="1" type="ordered locus">TK2133</name>
</gene>
<name>Q5JHF9_THEKO</name>
<dbReference type="InParanoid" id="Q5JHF9"/>
<dbReference type="PATRIC" id="fig|69014.16.peg.2089"/>
<dbReference type="AlphaFoldDB" id="Q5JHF9"/>
<dbReference type="PhylomeDB" id="Q5JHF9"/>
<dbReference type="OrthoDB" id="85337at2157"/>
<dbReference type="HOGENOM" id="CLU_1406038_0_0_2"/>
<proteinExistence type="predicted"/>
<evidence type="ECO:0000313" key="2">
    <source>
        <dbReference type="Proteomes" id="UP000000536"/>
    </source>
</evidence>
<protein>
    <submittedName>
        <fullName evidence="1">Uncharacterized protein</fullName>
    </submittedName>
</protein>
<reference evidence="1 2" key="1">
    <citation type="journal article" date="2005" name="Genome Res.">
        <title>Complete genome sequence of the hyperthermophilic archaeon Thermococcus kodakaraensis KOD1 and comparison with Pyrococcus genomes.</title>
        <authorList>
            <person name="Fukui T."/>
            <person name="Atomi H."/>
            <person name="Kanai T."/>
            <person name="Matsumi R."/>
            <person name="Fujiwara S."/>
            <person name="Imanaka T."/>
        </authorList>
    </citation>
    <scope>NUCLEOTIDE SEQUENCE [LARGE SCALE GENOMIC DNA]</scope>
    <source>
        <strain evidence="2">ATCC BAA-918 / JCM 12380 / KOD1</strain>
    </source>
</reference>
<dbReference type="eggNOG" id="arCOG03785">
    <property type="taxonomic scope" value="Archaea"/>
</dbReference>